<dbReference type="Proteomes" id="UP000885672">
    <property type="component" value="Unassembled WGS sequence"/>
</dbReference>
<dbReference type="PANTHER" id="PTHR24412:SF489">
    <property type="entry name" value="RING FINGER DOMAIN AND KELCH REPEAT-CONTAINING PROTEIN DDB_G0271372"/>
    <property type="match status" value="1"/>
</dbReference>
<comment type="caution">
    <text evidence="4">The sequence shown here is derived from an EMBL/GenBank/DDBJ whole genome shotgun (WGS) entry which is preliminary data.</text>
</comment>
<sequence>TLTNGFTVTNPAPMLTALDPAVGTRLATLEVELTGAGFLADASSVDFGLDITVNSVIVPDPARLTVNITIAPGAATGPRDVSVENATPGGGSSTLGDAFAVENPVPALTGITPTAGKRTATLTVTLTGAGFLADASSVDFGPDITVNSVTVASPTELTADITIAPEAELGTREVSVRNAAPGGGESGPMVFTVFESSPWHDDPGWHEVAPIPAQAGNRRDMPHRGAWLAVGPDQEGTPAIYAAKGNKLQNFYRYDPLADAWTELAPVPFDPMSGRPLRQGARGASDGVNSVYMVHGNNTSAFWRYDIAANEWSALPCVPDGPSGKRVRGGGDMLYITDRDSGWVYLLKGDRDEFWRYNTESRDWEQLATPPAGIRNRWKRDSWLAFDGEDAIFAHKANYYDRASSTHDFYRYRVSTNSWDTLRPAGMPLHGLHNGRVRPKRARDGGAGAFDENAIFALKGGNTQQFWRYDVTTDRWAESDTLPTFSPITPRRRRVNAGADLVHYRQGLYRGFFALKGNKTQEFWRYVLPIEVGAVPPARPERGGMMARPGGKLLPGLLVGPSPTRDELVLHAGNTTGPVRVELVSIMGAVLAERTVLPHARARIPVGHLPAGSYFIRVRDGETTVTRKVVIGPGL</sequence>
<name>A0A7V0T4V6_UNCW3</name>
<dbReference type="InterPro" id="IPR015183">
    <property type="entry name" value="QH-AmDH_asu_dom_III"/>
</dbReference>
<dbReference type="InterPro" id="IPR026444">
    <property type="entry name" value="Secre_tail"/>
</dbReference>
<organism evidence="4">
    <name type="scientific">candidate division WOR-3 bacterium</name>
    <dbReference type="NCBI Taxonomy" id="2052148"/>
    <lineage>
        <taxon>Bacteria</taxon>
        <taxon>Bacteria division WOR-3</taxon>
    </lineage>
</organism>
<evidence type="ECO:0000259" key="3">
    <source>
        <dbReference type="Pfam" id="PF09099"/>
    </source>
</evidence>
<dbReference type="AlphaFoldDB" id="A0A7V0T4V6"/>
<keyword evidence="2" id="KW-0677">Repeat</keyword>
<dbReference type="InterPro" id="IPR015915">
    <property type="entry name" value="Kelch-typ_b-propeller"/>
</dbReference>
<evidence type="ECO:0000313" key="4">
    <source>
        <dbReference type="EMBL" id="HDQ98981.1"/>
    </source>
</evidence>
<dbReference type="EMBL" id="DSBX01000060">
    <property type="protein sequence ID" value="HDQ98981.1"/>
    <property type="molecule type" value="Genomic_DNA"/>
</dbReference>
<dbReference type="SUPFAM" id="SSF117281">
    <property type="entry name" value="Kelch motif"/>
    <property type="match status" value="1"/>
</dbReference>
<reference evidence="4" key="1">
    <citation type="journal article" date="2020" name="mSystems">
        <title>Genome- and Community-Level Interaction Insights into Carbon Utilization and Element Cycling Functions of Hydrothermarchaeota in Hydrothermal Sediment.</title>
        <authorList>
            <person name="Zhou Z."/>
            <person name="Liu Y."/>
            <person name="Xu W."/>
            <person name="Pan J."/>
            <person name="Luo Z.H."/>
            <person name="Li M."/>
        </authorList>
    </citation>
    <scope>NUCLEOTIDE SEQUENCE [LARGE SCALE GENOMIC DNA]</scope>
    <source>
        <strain evidence="4">SpSt-1182</strain>
    </source>
</reference>
<dbReference type="Gene3D" id="2.120.10.80">
    <property type="entry name" value="Kelch-type beta propeller"/>
    <property type="match status" value="1"/>
</dbReference>
<dbReference type="Pfam" id="PF09099">
    <property type="entry name" value="Qn_am_d_aIII"/>
    <property type="match status" value="1"/>
</dbReference>
<feature type="domain" description="Quinohemoprotein amine dehydrogenase alpha subunit" evidence="3">
    <location>
        <begin position="106"/>
        <end position="176"/>
    </location>
</feature>
<dbReference type="NCBIfam" id="TIGR04183">
    <property type="entry name" value="Por_Secre_tail"/>
    <property type="match status" value="1"/>
</dbReference>
<dbReference type="InterPro" id="IPR014756">
    <property type="entry name" value="Ig_E-set"/>
</dbReference>
<evidence type="ECO:0000256" key="1">
    <source>
        <dbReference type="ARBA" id="ARBA00022441"/>
    </source>
</evidence>
<accession>A0A7V0T4V6</accession>
<dbReference type="InterPro" id="IPR013783">
    <property type="entry name" value="Ig-like_fold"/>
</dbReference>
<protein>
    <submittedName>
        <fullName evidence="4">T9SS type A sorting domain-containing protein</fullName>
    </submittedName>
</protein>
<evidence type="ECO:0000256" key="2">
    <source>
        <dbReference type="ARBA" id="ARBA00022737"/>
    </source>
</evidence>
<keyword evidence="1" id="KW-0880">Kelch repeat</keyword>
<dbReference type="PANTHER" id="PTHR24412">
    <property type="entry name" value="KELCH PROTEIN"/>
    <property type="match status" value="1"/>
</dbReference>
<dbReference type="Gene3D" id="2.60.40.10">
    <property type="entry name" value="Immunoglobulins"/>
    <property type="match status" value="2"/>
</dbReference>
<gene>
    <name evidence="4" type="ORF">ENN51_01650</name>
</gene>
<proteinExistence type="predicted"/>
<feature type="non-terminal residue" evidence="4">
    <location>
        <position position="1"/>
    </location>
</feature>
<dbReference type="SUPFAM" id="SSF81296">
    <property type="entry name" value="E set domains"/>
    <property type="match status" value="1"/>
</dbReference>